<gene>
    <name evidence="2" type="ORF">OKIOD_LOCUS13038</name>
</gene>
<keyword evidence="3" id="KW-1185">Reference proteome</keyword>
<dbReference type="Proteomes" id="UP001158576">
    <property type="component" value="Chromosome 2"/>
</dbReference>
<reference evidence="2 3" key="1">
    <citation type="submission" date="2021-04" db="EMBL/GenBank/DDBJ databases">
        <authorList>
            <person name="Bliznina A."/>
        </authorList>
    </citation>
    <scope>NUCLEOTIDE SEQUENCE [LARGE SCALE GENOMIC DNA]</scope>
</reference>
<dbReference type="Gene3D" id="2.120.10.80">
    <property type="entry name" value="Kelch-type beta propeller"/>
    <property type="match status" value="1"/>
</dbReference>
<dbReference type="InterPro" id="IPR015915">
    <property type="entry name" value="Kelch-typ_b-propeller"/>
</dbReference>
<sequence>MGREYGESMIFLLVFLIIGYCDAGLEKGRISPDNRLASIAKRPKIVDRRCPDEEIGLICDSQCFSSFEECVESCETSSCERSCLYEYTSCYVDCPCFENCPNGCDGCPNSLCSCSNAETDNDDYKQCISQSSQRFNQCVEGCPPDEMCFDVCIEDFKDASRKCPCMSACKWGCPCNDDSTCQEHIMSLCQIDSLNDGKAANYSYIISADGLFQENRYFTTPPAGGSNYYNKVPFLHRSGFALVNGKILFFGGEYDKKMVAQLDECEIQPTSMRLIYDYDYTSTLVVIPNNSGSRLSSDEVILCTSNSCQDFYEFRRTATQIADTQSYHQRGCMGLYQGKPLIVAGGTARVEHLYSSEWVYKNSYYQSVSELSCLTVENAVITTGGVSENTNVYMFRDEDWSEVGQLINTYRYGSMIAVQGGFLIFDGVPFSTENSNMIERVEWDGQRVVLTRNLAQQPGNCYRPALFLTSPGTCKSFCSDDFCYF</sequence>
<evidence type="ECO:0000256" key="1">
    <source>
        <dbReference type="SAM" id="SignalP"/>
    </source>
</evidence>
<organism evidence="2 3">
    <name type="scientific">Oikopleura dioica</name>
    <name type="common">Tunicate</name>
    <dbReference type="NCBI Taxonomy" id="34765"/>
    <lineage>
        <taxon>Eukaryota</taxon>
        <taxon>Metazoa</taxon>
        <taxon>Chordata</taxon>
        <taxon>Tunicata</taxon>
        <taxon>Appendicularia</taxon>
        <taxon>Copelata</taxon>
        <taxon>Oikopleuridae</taxon>
        <taxon>Oikopleura</taxon>
    </lineage>
</organism>
<protein>
    <submittedName>
        <fullName evidence="2">Oidioi.mRNA.OKI2018_I69.chr2.g4273.t1.cds</fullName>
    </submittedName>
</protein>
<evidence type="ECO:0000313" key="2">
    <source>
        <dbReference type="EMBL" id="CAG5109784.1"/>
    </source>
</evidence>
<dbReference type="EMBL" id="OU015567">
    <property type="protein sequence ID" value="CAG5109784.1"/>
    <property type="molecule type" value="Genomic_DNA"/>
</dbReference>
<proteinExistence type="predicted"/>
<name>A0ABN7SYF2_OIKDI</name>
<dbReference type="SUPFAM" id="SSF50965">
    <property type="entry name" value="Galactose oxidase, central domain"/>
    <property type="match status" value="1"/>
</dbReference>
<dbReference type="InterPro" id="IPR011043">
    <property type="entry name" value="Gal_Oxase/kelch_b-propeller"/>
</dbReference>
<feature type="signal peptide" evidence="1">
    <location>
        <begin position="1"/>
        <end position="23"/>
    </location>
</feature>
<keyword evidence="1" id="KW-0732">Signal</keyword>
<evidence type="ECO:0000313" key="3">
    <source>
        <dbReference type="Proteomes" id="UP001158576"/>
    </source>
</evidence>
<accession>A0ABN7SYF2</accession>
<feature type="chain" id="PRO_5045710824" evidence="1">
    <location>
        <begin position="24"/>
        <end position="485"/>
    </location>
</feature>